<evidence type="ECO:0000313" key="2">
    <source>
        <dbReference type="EMBL" id="QNQ10461.1"/>
    </source>
</evidence>
<dbReference type="Pfam" id="PF05443">
    <property type="entry name" value="ROS_MUCR"/>
    <property type="match status" value="1"/>
</dbReference>
<name>A0A7H0LLA8_9SPHN</name>
<evidence type="ECO:0000256" key="1">
    <source>
        <dbReference type="ARBA" id="ARBA00007031"/>
    </source>
</evidence>
<proteinExistence type="inferred from homology"/>
<dbReference type="GO" id="GO:0006355">
    <property type="term" value="P:regulation of DNA-templated transcription"/>
    <property type="evidence" value="ECO:0007669"/>
    <property type="project" value="InterPro"/>
</dbReference>
<keyword evidence="3" id="KW-1185">Reference proteome</keyword>
<protein>
    <submittedName>
        <fullName evidence="2">MucR family transcriptional regulator</fullName>
    </submittedName>
</protein>
<dbReference type="EMBL" id="CP061038">
    <property type="protein sequence ID" value="QNQ10461.1"/>
    <property type="molecule type" value="Genomic_DNA"/>
</dbReference>
<comment type="similarity">
    <text evidence="1">Belongs to the ros/MucR family.</text>
</comment>
<accession>A0A7H0LLA8</accession>
<sequence length="147" mass="15593">MNNEDLLDLTAEIVGSHVANNSVSVNDLPGLITSIYDALSGLGTPIEVEAPVQAPAVSIRSSVKAESVTCLECGGVQRTLKRHLTTAHGLTPDGYRAKWNLPASYPMVAPAYSVKRSEMAKSLGLGRKPGEMAPAKRAARRKLVIVT</sequence>
<dbReference type="InterPro" id="IPR008807">
    <property type="entry name" value="ROS_MUCR"/>
</dbReference>
<dbReference type="RefSeq" id="WP_187762759.1">
    <property type="nucleotide sequence ID" value="NZ_CP061038.1"/>
</dbReference>
<dbReference type="Proteomes" id="UP000516148">
    <property type="component" value="Chromosome"/>
</dbReference>
<organism evidence="2 3">
    <name type="scientific">Sphingomonas alpina</name>
    <dbReference type="NCBI Taxonomy" id="653931"/>
    <lineage>
        <taxon>Bacteria</taxon>
        <taxon>Pseudomonadati</taxon>
        <taxon>Pseudomonadota</taxon>
        <taxon>Alphaproteobacteria</taxon>
        <taxon>Sphingomonadales</taxon>
        <taxon>Sphingomonadaceae</taxon>
        <taxon>Sphingomonas</taxon>
    </lineage>
</organism>
<gene>
    <name evidence="2" type="ORF">H3Z74_04350</name>
</gene>
<dbReference type="GO" id="GO:0008270">
    <property type="term" value="F:zinc ion binding"/>
    <property type="evidence" value="ECO:0007669"/>
    <property type="project" value="InterPro"/>
</dbReference>
<dbReference type="KEGG" id="spap:H3Z74_04350"/>
<dbReference type="AlphaFoldDB" id="A0A7H0LLA8"/>
<evidence type="ECO:0000313" key="3">
    <source>
        <dbReference type="Proteomes" id="UP000516148"/>
    </source>
</evidence>
<reference evidence="2 3" key="1">
    <citation type="submission" date="2020-09" db="EMBL/GenBank/DDBJ databases">
        <title>Sphingomonas sp., a new species isolated from pork steak.</title>
        <authorList>
            <person name="Heidler von Heilborn D."/>
        </authorList>
    </citation>
    <scope>NUCLEOTIDE SEQUENCE [LARGE SCALE GENOMIC DNA]</scope>
    <source>
        <strain evidence="3">S8-3T</strain>
    </source>
</reference>
<dbReference type="InterPro" id="IPR041920">
    <property type="entry name" value="ROS/MUCR_sf"/>
</dbReference>
<dbReference type="GO" id="GO:0003677">
    <property type="term" value="F:DNA binding"/>
    <property type="evidence" value="ECO:0007669"/>
    <property type="project" value="InterPro"/>
</dbReference>
<dbReference type="Gene3D" id="1.10.10.1550">
    <property type="entry name" value="ROS/MUCR transcriptional regulator protein"/>
    <property type="match status" value="1"/>
</dbReference>